<dbReference type="OrthoDB" id="7475313at2"/>
<name>A0A086PES0_SPHHM</name>
<dbReference type="EMBL" id="JFZA02000001">
    <property type="protein sequence ID" value="KFG91888.1"/>
    <property type="molecule type" value="Genomic_DNA"/>
</dbReference>
<proteinExistence type="predicted"/>
<gene>
    <name evidence="1" type="ORF">BV98_000138</name>
</gene>
<dbReference type="RefSeq" id="WP_037461639.1">
    <property type="nucleotide sequence ID" value="NZ_BCZD01000001.1"/>
</dbReference>
<evidence type="ECO:0000313" key="1">
    <source>
        <dbReference type="EMBL" id="KFG91888.1"/>
    </source>
</evidence>
<keyword evidence="2" id="KW-1185">Reference proteome</keyword>
<dbReference type="NCBIfam" id="TIGR04353">
    <property type="entry name" value="PqqD_rel_X"/>
    <property type="match status" value="1"/>
</dbReference>
<dbReference type="PATRIC" id="fig|1219045.3.peg.139"/>
<protein>
    <recommendedName>
        <fullName evidence="3">HPr-rel-A system PqqD family protein</fullName>
    </recommendedName>
</protein>
<sequence length="93" mass="10297">MTAERRYQQDRDVALCVLEDITLLYHRASGQTHMVISPVPEILYALDKDVPTTAAQVHVRLEQSYDLGEPGQAMAEIEAHLAGLIALGVVRRA</sequence>
<organism evidence="1 2">
    <name type="scientific">Sphingobium herbicidovorans (strain ATCC 700291 / DSM 11019 / CCUG 56400 / KCTC 2939 / LMG 18315 / NBRC 16415 / MH)</name>
    <name type="common">Sphingomonas herbicidovorans</name>
    <dbReference type="NCBI Taxonomy" id="1219045"/>
    <lineage>
        <taxon>Bacteria</taxon>
        <taxon>Pseudomonadati</taxon>
        <taxon>Pseudomonadota</taxon>
        <taxon>Alphaproteobacteria</taxon>
        <taxon>Sphingomonadales</taxon>
        <taxon>Sphingomonadaceae</taxon>
        <taxon>Sphingobium</taxon>
    </lineage>
</organism>
<dbReference type="Proteomes" id="UP000024284">
    <property type="component" value="Unassembled WGS sequence"/>
</dbReference>
<dbReference type="AlphaFoldDB" id="A0A086PES0"/>
<dbReference type="InterPro" id="IPR027599">
    <property type="entry name" value="PqqD-rel_X"/>
</dbReference>
<evidence type="ECO:0008006" key="3">
    <source>
        <dbReference type="Google" id="ProtNLM"/>
    </source>
</evidence>
<accession>A0A086PES0</accession>
<dbReference type="STRING" id="76947.GCA_002080435_00882"/>
<evidence type="ECO:0000313" key="2">
    <source>
        <dbReference type="Proteomes" id="UP000024284"/>
    </source>
</evidence>
<comment type="caution">
    <text evidence="1">The sequence shown here is derived from an EMBL/GenBank/DDBJ whole genome shotgun (WGS) entry which is preliminary data.</text>
</comment>
<reference evidence="1" key="1">
    <citation type="submission" date="2014-08" db="EMBL/GenBank/DDBJ databases">
        <title>Draft genome sequences of Sphingobium herbicidovorans.</title>
        <authorList>
            <person name="Gan H.M."/>
            <person name="Gan H.Y."/>
            <person name="Savka M.A."/>
        </authorList>
    </citation>
    <scope>NUCLEOTIDE SEQUENCE [LARGE SCALE GENOMIC DNA]</scope>
    <source>
        <strain evidence="1">NBRC 16415</strain>
    </source>
</reference>